<dbReference type="EMBL" id="KV425569">
    <property type="protein sequence ID" value="KZT25981.1"/>
    <property type="molecule type" value="Genomic_DNA"/>
</dbReference>
<keyword evidence="3" id="KW-1185">Reference proteome</keyword>
<evidence type="ECO:0000313" key="3">
    <source>
        <dbReference type="Proteomes" id="UP000076761"/>
    </source>
</evidence>
<dbReference type="OrthoDB" id="3262992at2759"/>
<feature type="non-terminal residue" evidence="2">
    <location>
        <position position="176"/>
    </location>
</feature>
<name>A0A165T171_9AGAM</name>
<reference evidence="2 3" key="1">
    <citation type="journal article" date="2016" name="Mol. Biol. Evol.">
        <title>Comparative Genomics of Early-Diverging Mushroom-Forming Fungi Provides Insights into the Origins of Lignocellulose Decay Capabilities.</title>
        <authorList>
            <person name="Nagy L.G."/>
            <person name="Riley R."/>
            <person name="Tritt A."/>
            <person name="Adam C."/>
            <person name="Daum C."/>
            <person name="Floudas D."/>
            <person name="Sun H."/>
            <person name="Yadav J.S."/>
            <person name="Pangilinan J."/>
            <person name="Larsson K.H."/>
            <person name="Matsuura K."/>
            <person name="Barry K."/>
            <person name="Labutti K."/>
            <person name="Kuo R."/>
            <person name="Ohm R.A."/>
            <person name="Bhattacharya S.S."/>
            <person name="Shirouzu T."/>
            <person name="Yoshinaga Y."/>
            <person name="Martin F.M."/>
            <person name="Grigoriev I.V."/>
            <person name="Hibbett D.S."/>
        </authorList>
    </citation>
    <scope>NUCLEOTIDE SEQUENCE [LARGE SCALE GENOMIC DNA]</scope>
    <source>
        <strain evidence="2 3">HHB14362 ss-1</strain>
    </source>
</reference>
<protein>
    <submittedName>
        <fullName evidence="2">Uncharacterized protein</fullName>
    </submittedName>
</protein>
<proteinExistence type="predicted"/>
<feature type="compositionally biased region" description="Acidic residues" evidence="1">
    <location>
        <begin position="54"/>
        <end position="67"/>
    </location>
</feature>
<accession>A0A165T171</accession>
<dbReference type="AlphaFoldDB" id="A0A165T171"/>
<evidence type="ECO:0000256" key="1">
    <source>
        <dbReference type="SAM" id="MobiDB-lite"/>
    </source>
</evidence>
<dbReference type="Proteomes" id="UP000076761">
    <property type="component" value="Unassembled WGS sequence"/>
</dbReference>
<feature type="non-terminal residue" evidence="2">
    <location>
        <position position="1"/>
    </location>
</feature>
<dbReference type="InParanoid" id="A0A165T171"/>
<evidence type="ECO:0000313" key="2">
    <source>
        <dbReference type="EMBL" id="KZT25981.1"/>
    </source>
</evidence>
<feature type="region of interest" description="Disordered" evidence="1">
    <location>
        <begin position="51"/>
        <end position="71"/>
    </location>
</feature>
<dbReference type="STRING" id="1314782.A0A165T171"/>
<gene>
    <name evidence="2" type="ORF">NEOLEDRAFT_1047831</name>
</gene>
<organism evidence="2 3">
    <name type="scientific">Neolentinus lepideus HHB14362 ss-1</name>
    <dbReference type="NCBI Taxonomy" id="1314782"/>
    <lineage>
        <taxon>Eukaryota</taxon>
        <taxon>Fungi</taxon>
        <taxon>Dikarya</taxon>
        <taxon>Basidiomycota</taxon>
        <taxon>Agaricomycotina</taxon>
        <taxon>Agaricomycetes</taxon>
        <taxon>Gloeophyllales</taxon>
        <taxon>Gloeophyllaceae</taxon>
        <taxon>Neolentinus</taxon>
    </lineage>
</organism>
<sequence length="176" mass="19815">LDHILTECETPARTLIWQLASDLWPETHGPFPQLTFGAILGAGLLSIHTRTPDPDDSASDEDQDSEDIPGHPHPGGTCLLQILVSESAYLLWVLRCERVIQGRVHSLHSIRARWINAINRRLSIDRIVAGKIKRSLKAVKQVVRTWRGTLADEDLLPTFWVNHFEVLVGIRTPRTP</sequence>